<dbReference type="AlphaFoldDB" id="A0A246JFR4"/>
<protein>
    <submittedName>
        <fullName evidence="1">Uncharacterized protein</fullName>
    </submittedName>
</protein>
<organism evidence="1 2">
    <name type="scientific">Sphingopyxis witflariensis</name>
    <dbReference type="NCBI Taxonomy" id="173675"/>
    <lineage>
        <taxon>Bacteria</taxon>
        <taxon>Pseudomonadati</taxon>
        <taxon>Pseudomonadota</taxon>
        <taxon>Alphaproteobacteria</taxon>
        <taxon>Sphingomonadales</taxon>
        <taxon>Sphingomonadaceae</taxon>
        <taxon>Sphingopyxis</taxon>
    </lineage>
</organism>
<accession>A0A246JFR4</accession>
<sequence>MEGRSLFMISAGKFAIGRKFGRQDADILLKGLPPNGVWQAMQDPSTIEQSDYDWQPCSIIFPRIGRFMDRYGVRRRLILPGHYFVRRSRSMGGWIYRRG</sequence>
<comment type="caution">
    <text evidence="1">The sequence shown here is derived from an EMBL/GenBank/DDBJ whole genome shotgun (WGS) entry which is preliminary data.</text>
</comment>
<evidence type="ECO:0000313" key="2">
    <source>
        <dbReference type="Proteomes" id="UP000197097"/>
    </source>
</evidence>
<dbReference type="Proteomes" id="UP000197097">
    <property type="component" value="Unassembled WGS sequence"/>
</dbReference>
<gene>
    <name evidence="1" type="ORF">CDQ91_19810</name>
</gene>
<reference evidence="1 2" key="1">
    <citation type="journal article" date="2002" name="Int. J. Syst. Evol. Microbiol.">
        <title>Sphingopyxis witflariensis sp. nov., isolated from activated sludge.</title>
        <authorList>
            <person name="Kampfer P."/>
            <person name="Witzenberger R."/>
            <person name="Denner E.B."/>
            <person name="Busse H.J."/>
            <person name="Neef A."/>
        </authorList>
    </citation>
    <scope>NUCLEOTIDE SEQUENCE [LARGE SCALE GENOMIC DNA]</scope>
    <source>
        <strain evidence="1 2">DSM 14551</strain>
    </source>
</reference>
<name>A0A246JFR4_9SPHN</name>
<proteinExistence type="predicted"/>
<keyword evidence="2" id="KW-1185">Reference proteome</keyword>
<dbReference type="EMBL" id="NISJ01000017">
    <property type="protein sequence ID" value="OWQ91097.1"/>
    <property type="molecule type" value="Genomic_DNA"/>
</dbReference>
<evidence type="ECO:0000313" key="1">
    <source>
        <dbReference type="EMBL" id="OWQ91097.1"/>
    </source>
</evidence>